<name>A0ABV5U4E9_9PSEU</name>
<feature type="compositionally biased region" description="Basic and acidic residues" evidence="1">
    <location>
        <begin position="89"/>
        <end position="102"/>
    </location>
</feature>
<feature type="region of interest" description="Disordered" evidence="1">
    <location>
        <begin position="138"/>
        <end position="167"/>
    </location>
</feature>
<accession>A0ABV5U4E9</accession>
<organism evidence="2 3">
    <name type="scientific">Amycolatopsis plumensis</name>
    <dbReference type="NCBI Taxonomy" id="236508"/>
    <lineage>
        <taxon>Bacteria</taxon>
        <taxon>Bacillati</taxon>
        <taxon>Actinomycetota</taxon>
        <taxon>Actinomycetes</taxon>
        <taxon>Pseudonocardiales</taxon>
        <taxon>Pseudonocardiaceae</taxon>
        <taxon>Amycolatopsis</taxon>
    </lineage>
</organism>
<keyword evidence="3" id="KW-1185">Reference proteome</keyword>
<reference evidence="2 3" key="1">
    <citation type="submission" date="2024-09" db="EMBL/GenBank/DDBJ databases">
        <authorList>
            <person name="Sun Q."/>
            <person name="Mori K."/>
        </authorList>
    </citation>
    <scope>NUCLEOTIDE SEQUENCE [LARGE SCALE GENOMIC DNA]</scope>
    <source>
        <strain evidence="2 3">JCM 13852</strain>
    </source>
</reference>
<proteinExistence type="predicted"/>
<dbReference type="EMBL" id="JBHMBK010000012">
    <property type="protein sequence ID" value="MFB9686132.1"/>
    <property type="molecule type" value="Genomic_DNA"/>
</dbReference>
<evidence type="ECO:0000313" key="3">
    <source>
        <dbReference type="Proteomes" id="UP001589535"/>
    </source>
</evidence>
<gene>
    <name evidence="2" type="ORF">ACFFTO_18195</name>
</gene>
<evidence type="ECO:0000256" key="1">
    <source>
        <dbReference type="SAM" id="MobiDB-lite"/>
    </source>
</evidence>
<dbReference type="Proteomes" id="UP001589535">
    <property type="component" value="Unassembled WGS sequence"/>
</dbReference>
<feature type="region of interest" description="Disordered" evidence="1">
    <location>
        <begin position="76"/>
        <end position="109"/>
    </location>
</feature>
<dbReference type="RefSeq" id="WP_378194830.1">
    <property type="nucleotide sequence ID" value="NZ_JBHMBK010000012.1"/>
</dbReference>
<evidence type="ECO:0000313" key="2">
    <source>
        <dbReference type="EMBL" id="MFB9686132.1"/>
    </source>
</evidence>
<comment type="caution">
    <text evidence="2">The sequence shown here is derived from an EMBL/GenBank/DDBJ whole genome shotgun (WGS) entry which is preliminary data.</text>
</comment>
<sequence length="167" mass="18002">MTDSSRRTAAPTYLDSPDLLLVIDDADIGADAETVIGQLLRRDPADAALIARGDAMLSAADAGTATKWLATSMTWLYGRSAPPPPPQPQRERRAVPRADRPHRCPRKLMVTDSDRCMSARANEKAGQAMSQLDVRMRMARDAAGGQSVVHGGQDSLQQDLPLAARGR</sequence>
<protein>
    <submittedName>
        <fullName evidence="2">Uncharacterized protein</fullName>
    </submittedName>
</protein>